<comment type="similarity">
    <text evidence="9">Belongs to the class-I aminoacyl-tRNA synthetase family. TyrS type 2 subfamily.</text>
</comment>
<dbReference type="CDD" id="cd00165">
    <property type="entry name" value="S4"/>
    <property type="match status" value="1"/>
</dbReference>
<dbReference type="Gene3D" id="3.40.50.620">
    <property type="entry name" value="HUPs"/>
    <property type="match status" value="1"/>
</dbReference>
<evidence type="ECO:0000256" key="10">
    <source>
        <dbReference type="PROSITE-ProRule" id="PRU00182"/>
    </source>
</evidence>
<keyword evidence="7 9" id="KW-0030">Aminoacyl-tRNA synthetase</keyword>
<dbReference type="GO" id="GO:0004831">
    <property type="term" value="F:tyrosine-tRNA ligase activity"/>
    <property type="evidence" value="ECO:0007669"/>
    <property type="project" value="UniProtKB-UniRule"/>
</dbReference>
<comment type="subunit">
    <text evidence="9">Homodimer.</text>
</comment>
<dbReference type="SMART" id="SM00363">
    <property type="entry name" value="S4"/>
    <property type="match status" value="1"/>
</dbReference>
<dbReference type="SUPFAM" id="SSF52374">
    <property type="entry name" value="Nucleotidylyl transferase"/>
    <property type="match status" value="1"/>
</dbReference>
<dbReference type="GO" id="GO:0006437">
    <property type="term" value="P:tyrosyl-tRNA aminoacylation"/>
    <property type="evidence" value="ECO:0007669"/>
    <property type="project" value="UniProtKB-UniRule"/>
</dbReference>
<dbReference type="Pfam" id="PF01479">
    <property type="entry name" value="S4"/>
    <property type="match status" value="1"/>
</dbReference>
<comment type="function">
    <text evidence="9">Catalyzes the attachment of tyrosine to tRNA(Tyr) in a two-step reaction: tyrosine is first activated by ATP to form Tyr-AMP and then transferred to the acceptor end of tRNA(Tyr).</text>
</comment>
<feature type="binding site" evidence="9">
    <location>
        <position position="245"/>
    </location>
    <ligand>
        <name>ATP</name>
        <dbReference type="ChEBI" id="CHEBI:30616"/>
    </ligand>
</feature>
<dbReference type="EMBL" id="CP036434">
    <property type="protein sequence ID" value="QDV07567.1"/>
    <property type="molecule type" value="Genomic_DNA"/>
</dbReference>
<keyword evidence="1 9" id="KW-0963">Cytoplasm</keyword>
<dbReference type="GO" id="GO:0005524">
    <property type="term" value="F:ATP binding"/>
    <property type="evidence" value="ECO:0007669"/>
    <property type="project" value="UniProtKB-UniRule"/>
</dbReference>
<comment type="subcellular location">
    <subcellularLocation>
        <location evidence="9">Cytoplasm</location>
    </subcellularLocation>
</comment>
<dbReference type="PROSITE" id="PS50889">
    <property type="entry name" value="S4"/>
    <property type="match status" value="1"/>
</dbReference>
<reference evidence="12 13" key="1">
    <citation type="submission" date="2019-02" db="EMBL/GenBank/DDBJ databases">
        <title>Deep-cultivation of Planctomycetes and their phenomic and genomic characterization uncovers novel biology.</title>
        <authorList>
            <person name="Wiegand S."/>
            <person name="Jogler M."/>
            <person name="Boedeker C."/>
            <person name="Pinto D."/>
            <person name="Vollmers J."/>
            <person name="Rivas-Marin E."/>
            <person name="Kohn T."/>
            <person name="Peeters S.H."/>
            <person name="Heuer A."/>
            <person name="Rast P."/>
            <person name="Oberbeckmann S."/>
            <person name="Bunk B."/>
            <person name="Jeske O."/>
            <person name="Meyerdierks A."/>
            <person name="Storesund J.E."/>
            <person name="Kallscheuer N."/>
            <person name="Luecker S."/>
            <person name="Lage O.M."/>
            <person name="Pohl T."/>
            <person name="Merkel B.J."/>
            <person name="Hornburger P."/>
            <person name="Mueller R.-W."/>
            <person name="Bruemmer F."/>
            <person name="Labrenz M."/>
            <person name="Spormann A.M."/>
            <person name="Op den Camp H."/>
            <person name="Overmann J."/>
            <person name="Amann R."/>
            <person name="Jetten M.S.M."/>
            <person name="Mascher T."/>
            <person name="Medema M.H."/>
            <person name="Devos D.P."/>
            <person name="Kaster A.-K."/>
            <person name="Ovreas L."/>
            <person name="Rohde M."/>
            <person name="Galperin M.Y."/>
            <person name="Jogler C."/>
        </authorList>
    </citation>
    <scope>NUCLEOTIDE SEQUENCE [LARGE SCALE GENOMIC DNA]</scope>
    <source>
        <strain evidence="12 13">Poly30</strain>
    </source>
</reference>
<protein>
    <recommendedName>
        <fullName evidence="9">Tyrosine--tRNA ligase</fullName>
        <ecNumber evidence="9">6.1.1.1</ecNumber>
    </recommendedName>
    <alternativeName>
        <fullName evidence="9">Tyrosyl-tRNA synthetase</fullName>
        <shortName evidence="9">TyrRS</shortName>
    </alternativeName>
</protein>
<dbReference type="CDD" id="cd00805">
    <property type="entry name" value="TyrRS_core"/>
    <property type="match status" value="1"/>
</dbReference>
<dbReference type="EC" id="6.1.1.1" evidence="9"/>
<proteinExistence type="inferred from homology"/>
<comment type="catalytic activity">
    <reaction evidence="8 9">
        <text>tRNA(Tyr) + L-tyrosine + ATP = L-tyrosyl-tRNA(Tyr) + AMP + diphosphate + H(+)</text>
        <dbReference type="Rhea" id="RHEA:10220"/>
        <dbReference type="Rhea" id="RHEA-COMP:9706"/>
        <dbReference type="Rhea" id="RHEA-COMP:9707"/>
        <dbReference type="ChEBI" id="CHEBI:15378"/>
        <dbReference type="ChEBI" id="CHEBI:30616"/>
        <dbReference type="ChEBI" id="CHEBI:33019"/>
        <dbReference type="ChEBI" id="CHEBI:58315"/>
        <dbReference type="ChEBI" id="CHEBI:78442"/>
        <dbReference type="ChEBI" id="CHEBI:78536"/>
        <dbReference type="ChEBI" id="CHEBI:456215"/>
        <dbReference type="EC" id="6.1.1.1"/>
    </reaction>
</comment>
<dbReference type="InterPro" id="IPR002307">
    <property type="entry name" value="Tyr-tRNA-ligase"/>
</dbReference>
<keyword evidence="6 9" id="KW-0648">Protein biosynthesis</keyword>
<dbReference type="PANTHER" id="PTHR11766">
    <property type="entry name" value="TYROSYL-TRNA SYNTHETASE"/>
    <property type="match status" value="1"/>
</dbReference>
<keyword evidence="3 9" id="KW-0547">Nucleotide-binding</keyword>
<evidence type="ECO:0000256" key="5">
    <source>
        <dbReference type="ARBA" id="ARBA00022884"/>
    </source>
</evidence>
<dbReference type="Proteomes" id="UP000320390">
    <property type="component" value="Chromosome"/>
</dbReference>
<dbReference type="InterPro" id="IPR001412">
    <property type="entry name" value="aa-tRNA-synth_I_CS"/>
</dbReference>
<evidence type="ECO:0000256" key="6">
    <source>
        <dbReference type="ARBA" id="ARBA00022917"/>
    </source>
</evidence>
<evidence type="ECO:0000256" key="2">
    <source>
        <dbReference type="ARBA" id="ARBA00022598"/>
    </source>
</evidence>
<keyword evidence="2 9" id="KW-0436">Ligase</keyword>
<organism evidence="12 13">
    <name type="scientific">Saltatorellus ferox</name>
    <dbReference type="NCBI Taxonomy" id="2528018"/>
    <lineage>
        <taxon>Bacteria</taxon>
        <taxon>Pseudomonadati</taxon>
        <taxon>Planctomycetota</taxon>
        <taxon>Planctomycetia</taxon>
        <taxon>Planctomycetia incertae sedis</taxon>
        <taxon>Saltatorellus</taxon>
    </lineage>
</organism>
<gene>
    <name evidence="9 12" type="primary">tyrS</name>
    <name evidence="12" type="ORF">Poly30_30930</name>
</gene>
<feature type="domain" description="RNA-binding S4" evidence="11">
    <location>
        <begin position="349"/>
        <end position="411"/>
    </location>
</feature>
<dbReference type="AlphaFoldDB" id="A0A518ETZ7"/>
<evidence type="ECO:0000313" key="12">
    <source>
        <dbReference type="EMBL" id="QDV07567.1"/>
    </source>
</evidence>
<dbReference type="Gene3D" id="1.10.240.10">
    <property type="entry name" value="Tyrosyl-Transfer RNA Synthetase"/>
    <property type="match status" value="1"/>
</dbReference>
<dbReference type="PRINTS" id="PR01040">
    <property type="entry name" value="TRNASYNTHTYR"/>
</dbReference>
<dbReference type="InterPro" id="IPR024088">
    <property type="entry name" value="Tyr-tRNA-ligase_bac-type"/>
</dbReference>
<feature type="short sequence motif" description="'KMSKS' region" evidence="9">
    <location>
        <begin position="242"/>
        <end position="246"/>
    </location>
</feature>
<dbReference type="RefSeq" id="WP_145198705.1">
    <property type="nucleotide sequence ID" value="NZ_CP036434.1"/>
</dbReference>
<dbReference type="InterPro" id="IPR014729">
    <property type="entry name" value="Rossmann-like_a/b/a_fold"/>
</dbReference>
<keyword evidence="13" id="KW-1185">Reference proteome</keyword>
<dbReference type="PANTHER" id="PTHR11766:SF1">
    <property type="entry name" value="TYROSINE--TRNA LIGASE"/>
    <property type="match status" value="1"/>
</dbReference>
<evidence type="ECO:0000256" key="7">
    <source>
        <dbReference type="ARBA" id="ARBA00023146"/>
    </source>
</evidence>
<dbReference type="GO" id="GO:0003723">
    <property type="term" value="F:RNA binding"/>
    <property type="evidence" value="ECO:0007669"/>
    <property type="project" value="UniProtKB-KW"/>
</dbReference>
<feature type="short sequence motif" description="'HIGH' region" evidence="9">
    <location>
        <begin position="59"/>
        <end position="68"/>
    </location>
</feature>
<keyword evidence="4 9" id="KW-0067">ATP-binding</keyword>
<dbReference type="GO" id="GO:0005829">
    <property type="term" value="C:cytosol"/>
    <property type="evidence" value="ECO:0007669"/>
    <property type="project" value="TreeGrafter"/>
</dbReference>
<dbReference type="HAMAP" id="MF_02007">
    <property type="entry name" value="Tyr_tRNA_synth_type2"/>
    <property type="match status" value="1"/>
</dbReference>
<evidence type="ECO:0000256" key="4">
    <source>
        <dbReference type="ARBA" id="ARBA00022840"/>
    </source>
</evidence>
<dbReference type="InterPro" id="IPR002305">
    <property type="entry name" value="aa-tRNA-synth_Ic"/>
</dbReference>
<dbReference type="SUPFAM" id="SSF55174">
    <property type="entry name" value="Alpha-L RNA-binding motif"/>
    <property type="match status" value="1"/>
</dbReference>
<evidence type="ECO:0000256" key="1">
    <source>
        <dbReference type="ARBA" id="ARBA00022490"/>
    </source>
</evidence>
<dbReference type="Pfam" id="PF00579">
    <property type="entry name" value="tRNA-synt_1b"/>
    <property type="match status" value="1"/>
</dbReference>
<evidence type="ECO:0000256" key="3">
    <source>
        <dbReference type="ARBA" id="ARBA00022741"/>
    </source>
</evidence>
<name>A0A518ETZ7_9BACT</name>
<dbReference type="InterPro" id="IPR024108">
    <property type="entry name" value="Tyr-tRNA-ligase_bac_2"/>
</dbReference>
<dbReference type="Gene3D" id="3.10.290.10">
    <property type="entry name" value="RNA-binding S4 domain"/>
    <property type="match status" value="1"/>
</dbReference>
<dbReference type="InterPro" id="IPR002942">
    <property type="entry name" value="S4_RNA-bd"/>
</dbReference>
<evidence type="ECO:0000256" key="8">
    <source>
        <dbReference type="ARBA" id="ARBA00048248"/>
    </source>
</evidence>
<evidence type="ECO:0000313" key="13">
    <source>
        <dbReference type="Proteomes" id="UP000320390"/>
    </source>
</evidence>
<sequence>MQDSSADVTTTEQDPEVERQLAVFKRGTTDLIDEKQLRGMIARSLETGVPLRIKFGMDPSSPDLHLGHAVQLRKLRDLQDLGHKIVLIVGDATAMVGDPSGRNKLRPILTRADVDENLKTYTSQAARVLDLAKTEVRQNAEWFDKMNFEDLLKLTTRMTVAQMVERDTFQTRMEANEPIGINEFLYPLMQGWDSVIVEADLELGGTDQLFNLLVGRRLQEQENQRPQIVMTQPLINGLDGRKMSKSYGNAVGLTATAKEMTFRIMQVDDEVMPTWFLHLTRLSPDDIEAILAGHPREAKARLAGEVTTFYHGAEAAAEAAEMFNREVRDKVLPDDIPAVTWDASWGDSLALPNFLKEAGLCQSTSEARRAIQQGGVRLDGDVQDDVAYEVAKPSGEVLVQVGKKRVKRLLP</sequence>
<keyword evidence="5 10" id="KW-0694">RNA-binding</keyword>
<dbReference type="NCBIfam" id="TIGR00234">
    <property type="entry name" value="tyrS"/>
    <property type="match status" value="1"/>
</dbReference>
<dbReference type="InterPro" id="IPR036986">
    <property type="entry name" value="S4_RNA-bd_sf"/>
</dbReference>
<accession>A0A518ETZ7</accession>
<dbReference type="OrthoDB" id="9804243at2"/>
<evidence type="ECO:0000256" key="9">
    <source>
        <dbReference type="HAMAP-Rule" id="MF_02007"/>
    </source>
</evidence>
<dbReference type="PROSITE" id="PS00178">
    <property type="entry name" value="AA_TRNA_LIGASE_I"/>
    <property type="match status" value="1"/>
</dbReference>
<evidence type="ECO:0000259" key="11">
    <source>
        <dbReference type="SMART" id="SM00363"/>
    </source>
</evidence>